<sequence>MHSFVFCSWAVTVQPRPLTVHGGALKLRFGKDLLRRPRGQALGDISLSIKADEDLYKTVLYITIEGKLIHPETSRLAVKRSCSYIYRDHGLPQTFPASLPEKARQFHMDYQL</sequence>
<evidence type="ECO:0000313" key="1">
    <source>
        <dbReference type="EMBL" id="KAG1799216.1"/>
    </source>
</evidence>
<organism evidence="1 2">
    <name type="scientific">Suillus plorans</name>
    <dbReference type="NCBI Taxonomy" id="116603"/>
    <lineage>
        <taxon>Eukaryota</taxon>
        <taxon>Fungi</taxon>
        <taxon>Dikarya</taxon>
        <taxon>Basidiomycota</taxon>
        <taxon>Agaricomycotina</taxon>
        <taxon>Agaricomycetes</taxon>
        <taxon>Agaricomycetidae</taxon>
        <taxon>Boletales</taxon>
        <taxon>Suillineae</taxon>
        <taxon>Suillaceae</taxon>
        <taxon>Suillus</taxon>
    </lineage>
</organism>
<dbReference type="EMBL" id="JABBWE010000011">
    <property type="protein sequence ID" value="KAG1799216.1"/>
    <property type="molecule type" value="Genomic_DNA"/>
</dbReference>
<protein>
    <submittedName>
        <fullName evidence="1">Uncharacterized protein</fullName>
    </submittedName>
</protein>
<comment type="caution">
    <text evidence="1">The sequence shown here is derived from an EMBL/GenBank/DDBJ whole genome shotgun (WGS) entry which is preliminary data.</text>
</comment>
<reference evidence="1" key="1">
    <citation type="journal article" date="2020" name="New Phytol.">
        <title>Comparative genomics reveals dynamic genome evolution in host specialist ectomycorrhizal fungi.</title>
        <authorList>
            <person name="Lofgren L.A."/>
            <person name="Nguyen N.H."/>
            <person name="Vilgalys R."/>
            <person name="Ruytinx J."/>
            <person name="Liao H.L."/>
            <person name="Branco S."/>
            <person name="Kuo A."/>
            <person name="LaButti K."/>
            <person name="Lipzen A."/>
            <person name="Andreopoulos W."/>
            <person name="Pangilinan J."/>
            <person name="Riley R."/>
            <person name="Hundley H."/>
            <person name="Na H."/>
            <person name="Barry K."/>
            <person name="Grigoriev I.V."/>
            <person name="Stajich J.E."/>
            <person name="Kennedy P.G."/>
        </authorList>
    </citation>
    <scope>NUCLEOTIDE SEQUENCE</scope>
    <source>
        <strain evidence="1">S12</strain>
    </source>
</reference>
<keyword evidence="2" id="KW-1185">Reference proteome</keyword>
<dbReference type="RefSeq" id="XP_041163615.1">
    <property type="nucleotide sequence ID" value="XM_041296096.1"/>
</dbReference>
<name>A0A9P7J202_9AGAM</name>
<dbReference type="AlphaFoldDB" id="A0A9P7J202"/>
<gene>
    <name evidence="1" type="ORF">HD556DRAFT_116168</name>
</gene>
<dbReference type="Proteomes" id="UP000719766">
    <property type="component" value="Unassembled WGS sequence"/>
</dbReference>
<dbReference type="GeneID" id="64589860"/>
<proteinExistence type="predicted"/>
<evidence type="ECO:0000313" key="2">
    <source>
        <dbReference type="Proteomes" id="UP000719766"/>
    </source>
</evidence>
<accession>A0A9P7J202</accession>